<evidence type="ECO:0000313" key="3">
    <source>
        <dbReference type="EMBL" id="KAE8660669.1"/>
    </source>
</evidence>
<feature type="transmembrane region" description="Helical" evidence="1">
    <location>
        <begin position="698"/>
        <end position="725"/>
    </location>
</feature>
<accession>A0A6A2XQL3</accession>
<keyword evidence="1" id="KW-0472">Membrane</keyword>
<keyword evidence="1" id="KW-1133">Transmembrane helix</keyword>
<dbReference type="GO" id="GO:0016020">
    <property type="term" value="C:membrane"/>
    <property type="evidence" value="ECO:0007669"/>
    <property type="project" value="TreeGrafter"/>
</dbReference>
<dbReference type="PANTHER" id="PTHR24177:SF103">
    <property type="entry name" value="PGG DOMAIN-CONTAINING PROTEIN"/>
    <property type="match status" value="1"/>
</dbReference>
<sequence length="738" mass="82933">MESRNISEEKELFKCAMKGEWNTVISIYEKDPSVHVAKIIRSGDTALHIAVSNVQEAVVEQLVDSVSAHGEPPKALEIRNEQGNTPLHVAASLGNARMCICLVRVEPFLLQIQNFQGETPMFVAALHGKKDAFLCLNSYCRSQEEGYSYCRRNDGENVLHCAISGDYFDLAFQIIYHYQDLVNYVNDKGISALHLLASNPTAFRSGSHLGRFSQLIYHCIIVEPLKVEPSFQLSASYGQSKGSKERTMRNSYPGNYQTCMHLLHLLKQLVQVVTKSSQNTNKRRDVVENLEAPNAASETIPKGDGHQFVPPNYVTFIDFVKLLSKAILVILGLGSQRIRKLREKKQKHTWAVQIMNELLQHVSMYQYEDNGCRPQLSLYDSDETKPYEITEVGDVKMLACCDDSHPAKQRDKIKGKISKGEKEKTKEAAKRETTILIAAKNGITEMVDEILQRFPVAIHETNSEKKNIVLLAVENRQPHVYELLLNKNIMKDSVFRAVDHNGNSALHLAAMLGDHRPWLIPGAALQMQWEIKWYEFVKHSMPAHFFTRYNKDNKTPRDIFTETHKHLVDKGGEWLTNTSESCSVVAALIATVAFATSTTVPGGVNSESGTPTLENHPAFDVFAISSLITLCFSVTAVVMFLSILTSRYQERDFGIDLPRKLLLGLTSLFVSIASVLVSFCAGHFFILKDKLKYAAFPVYAVTCLPVTLFAIAQFPLYLDLAWALFKKVPQRSYKAVPL</sequence>
<dbReference type="OrthoDB" id="20727at2759"/>
<dbReference type="SMART" id="SM00248">
    <property type="entry name" value="ANK"/>
    <property type="match status" value="6"/>
</dbReference>
<keyword evidence="4" id="KW-1185">Reference proteome</keyword>
<protein>
    <submittedName>
        <fullName evidence="3">Type I inositol 1,4,5-trisphosphate 5-phosphatase CVP2-like</fullName>
    </submittedName>
</protein>
<organism evidence="3 4">
    <name type="scientific">Hibiscus syriacus</name>
    <name type="common">Rose of Sharon</name>
    <dbReference type="NCBI Taxonomy" id="106335"/>
    <lineage>
        <taxon>Eukaryota</taxon>
        <taxon>Viridiplantae</taxon>
        <taxon>Streptophyta</taxon>
        <taxon>Embryophyta</taxon>
        <taxon>Tracheophyta</taxon>
        <taxon>Spermatophyta</taxon>
        <taxon>Magnoliopsida</taxon>
        <taxon>eudicotyledons</taxon>
        <taxon>Gunneridae</taxon>
        <taxon>Pentapetalae</taxon>
        <taxon>rosids</taxon>
        <taxon>malvids</taxon>
        <taxon>Malvales</taxon>
        <taxon>Malvaceae</taxon>
        <taxon>Malvoideae</taxon>
        <taxon>Hibiscus</taxon>
    </lineage>
</organism>
<feature type="transmembrane region" description="Helical" evidence="1">
    <location>
        <begin position="621"/>
        <end position="641"/>
    </location>
</feature>
<proteinExistence type="predicted"/>
<dbReference type="Pfam" id="PF13962">
    <property type="entry name" value="PGG"/>
    <property type="match status" value="1"/>
</dbReference>
<dbReference type="SUPFAM" id="SSF48403">
    <property type="entry name" value="Ankyrin repeat"/>
    <property type="match status" value="1"/>
</dbReference>
<dbReference type="EMBL" id="VEPZ02001731">
    <property type="protein sequence ID" value="KAE8660669.1"/>
    <property type="molecule type" value="Genomic_DNA"/>
</dbReference>
<evidence type="ECO:0000259" key="2">
    <source>
        <dbReference type="Pfam" id="PF13962"/>
    </source>
</evidence>
<evidence type="ECO:0000313" key="4">
    <source>
        <dbReference type="Proteomes" id="UP000436088"/>
    </source>
</evidence>
<reference evidence="3" key="1">
    <citation type="submission" date="2019-09" db="EMBL/GenBank/DDBJ databases">
        <title>Draft genome information of white flower Hibiscus syriacus.</title>
        <authorList>
            <person name="Kim Y.-M."/>
        </authorList>
    </citation>
    <scope>NUCLEOTIDE SEQUENCE [LARGE SCALE GENOMIC DNA]</scope>
    <source>
        <strain evidence="3">YM2019G1</strain>
    </source>
</reference>
<dbReference type="PANTHER" id="PTHR24177">
    <property type="entry name" value="CASKIN"/>
    <property type="match status" value="1"/>
</dbReference>
<feature type="transmembrane region" description="Helical" evidence="1">
    <location>
        <begin position="661"/>
        <end position="686"/>
    </location>
</feature>
<dbReference type="Pfam" id="PF12796">
    <property type="entry name" value="Ank_2"/>
    <property type="match status" value="2"/>
</dbReference>
<feature type="domain" description="PGG" evidence="2">
    <location>
        <begin position="573"/>
        <end position="685"/>
    </location>
</feature>
<dbReference type="InterPro" id="IPR036770">
    <property type="entry name" value="Ankyrin_rpt-contain_sf"/>
</dbReference>
<dbReference type="InterPro" id="IPR002110">
    <property type="entry name" value="Ankyrin_rpt"/>
</dbReference>
<dbReference type="InterPro" id="IPR026961">
    <property type="entry name" value="PGG_dom"/>
</dbReference>
<keyword evidence="1" id="KW-0812">Transmembrane</keyword>
<dbReference type="Proteomes" id="UP000436088">
    <property type="component" value="Unassembled WGS sequence"/>
</dbReference>
<comment type="caution">
    <text evidence="3">The sequence shown here is derived from an EMBL/GenBank/DDBJ whole genome shotgun (WGS) entry which is preliminary data.</text>
</comment>
<name>A0A6A2XQL3_HIBSY</name>
<gene>
    <name evidence="3" type="ORF">F3Y22_tig00116951pilonHSYRG00630</name>
</gene>
<dbReference type="AlphaFoldDB" id="A0A6A2XQL3"/>
<dbReference type="Gene3D" id="1.25.40.20">
    <property type="entry name" value="Ankyrin repeat-containing domain"/>
    <property type="match status" value="2"/>
</dbReference>
<evidence type="ECO:0000256" key="1">
    <source>
        <dbReference type="SAM" id="Phobius"/>
    </source>
</evidence>